<dbReference type="PANTHER" id="PTHR22748">
    <property type="entry name" value="AP ENDONUCLEASE"/>
    <property type="match status" value="1"/>
</dbReference>
<keyword evidence="8" id="KW-0460">Magnesium</keyword>
<dbReference type="PANTHER" id="PTHR22748:SF26">
    <property type="entry name" value="ENDONUCLEASE_EXONUCLEASE_PHOSPHATASE DOMAIN-CONTAINING PROTEIN"/>
    <property type="match status" value="1"/>
</dbReference>
<dbReference type="CDD" id="cd09076">
    <property type="entry name" value="L1-EN"/>
    <property type="match status" value="1"/>
</dbReference>
<protein>
    <recommendedName>
        <fullName evidence="4">exodeoxyribonuclease III</fullName>
        <ecNumber evidence="4">3.1.11.2</ecNumber>
    </recommendedName>
</protein>
<keyword evidence="7" id="KW-0378">Hydrolase</keyword>
<accession>A0ABN9H9R1</accession>
<name>A0ABN9H9R1_9NEOB</name>
<dbReference type="Pfam" id="PF03372">
    <property type="entry name" value="Exo_endo_phos"/>
    <property type="match status" value="1"/>
</dbReference>
<evidence type="ECO:0000313" key="12">
    <source>
        <dbReference type="Proteomes" id="UP001162483"/>
    </source>
</evidence>
<evidence type="ECO:0000256" key="4">
    <source>
        <dbReference type="ARBA" id="ARBA00012115"/>
    </source>
</evidence>
<evidence type="ECO:0000259" key="10">
    <source>
        <dbReference type="Pfam" id="PF03372"/>
    </source>
</evidence>
<comment type="caution">
    <text evidence="11">The sequence shown here is derived from an EMBL/GenBank/DDBJ whole genome shotgun (WGS) entry which is preliminary data.</text>
</comment>
<sequence length="337" mass="39604">QFITYNVNGLSCPGKRFRLFNELHHRATSVVFLQETHFEIEVNVKLKSKHYPTWYYADSPIKRAKGVAIGFAKNMRFELEDRRIDPEGRFLFLKGRLQGIECTLANIYCPNKNPEMYMKGLLKKLMEFKTGRLIVAGDLNFCMDPQKDNTSSVQREGSRSLRALKKVMHEYQLVDTWRIKHMKDRDYTFFSNAHEIYSRLDYILIDHQLIDHLVKIDIETRTFSDHAPVVMKMGWGRRWTGGLGWRLNEGLLLDEDVVQKIEKEIKIYFKENETKEVSIATVWESHKVFIRGILIVAGARKKKERRERVSGLLKEILDLEQIHKKKITKDTRQSVIG</sequence>
<organism evidence="11 12">
    <name type="scientific">Staurois parvus</name>
    <dbReference type="NCBI Taxonomy" id="386267"/>
    <lineage>
        <taxon>Eukaryota</taxon>
        <taxon>Metazoa</taxon>
        <taxon>Chordata</taxon>
        <taxon>Craniata</taxon>
        <taxon>Vertebrata</taxon>
        <taxon>Euteleostomi</taxon>
        <taxon>Amphibia</taxon>
        <taxon>Batrachia</taxon>
        <taxon>Anura</taxon>
        <taxon>Neobatrachia</taxon>
        <taxon>Ranoidea</taxon>
        <taxon>Ranidae</taxon>
        <taxon>Staurois</taxon>
    </lineage>
</organism>
<dbReference type="InterPro" id="IPR004808">
    <property type="entry name" value="AP_endonuc_1"/>
</dbReference>
<keyword evidence="9" id="KW-0234">DNA repair</keyword>
<dbReference type="InterPro" id="IPR005135">
    <property type="entry name" value="Endo/exonuclease/phosphatase"/>
</dbReference>
<comment type="catalytic activity">
    <reaction evidence="1">
        <text>Exonucleolytic cleavage in the 3'- to 5'-direction to yield nucleoside 5'-phosphates.</text>
        <dbReference type="EC" id="3.1.11.2"/>
    </reaction>
</comment>
<proteinExistence type="inferred from homology"/>
<evidence type="ECO:0000256" key="2">
    <source>
        <dbReference type="ARBA" id="ARBA00001946"/>
    </source>
</evidence>
<dbReference type="InterPro" id="IPR036691">
    <property type="entry name" value="Endo/exonu/phosph_ase_sf"/>
</dbReference>
<comment type="similarity">
    <text evidence="3">Belongs to the DNA repair enzymes AP/ExoA family.</text>
</comment>
<keyword evidence="12" id="KW-1185">Reference proteome</keyword>
<evidence type="ECO:0000313" key="11">
    <source>
        <dbReference type="EMBL" id="CAI9617453.1"/>
    </source>
</evidence>
<gene>
    <name evidence="11" type="ORF">SPARVUS_LOCUS15551788</name>
</gene>
<dbReference type="Gene3D" id="3.60.10.10">
    <property type="entry name" value="Endonuclease/exonuclease/phosphatase"/>
    <property type="match status" value="1"/>
</dbReference>
<dbReference type="Proteomes" id="UP001162483">
    <property type="component" value="Unassembled WGS sequence"/>
</dbReference>
<evidence type="ECO:0000256" key="1">
    <source>
        <dbReference type="ARBA" id="ARBA00000493"/>
    </source>
</evidence>
<feature type="domain" description="Endonuclease/exonuclease/phosphatase" evidence="10">
    <location>
        <begin position="3"/>
        <end position="226"/>
    </location>
</feature>
<evidence type="ECO:0000256" key="8">
    <source>
        <dbReference type="ARBA" id="ARBA00022842"/>
    </source>
</evidence>
<dbReference type="EC" id="3.1.11.2" evidence="4"/>
<reference evidence="11" key="1">
    <citation type="submission" date="2023-05" db="EMBL/GenBank/DDBJ databases">
        <authorList>
            <person name="Stuckert A."/>
        </authorList>
    </citation>
    <scope>NUCLEOTIDE SEQUENCE</scope>
</reference>
<keyword evidence="6" id="KW-0227">DNA damage</keyword>
<evidence type="ECO:0000256" key="5">
    <source>
        <dbReference type="ARBA" id="ARBA00022723"/>
    </source>
</evidence>
<feature type="non-terminal residue" evidence="11">
    <location>
        <position position="1"/>
    </location>
</feature>
<dbReference type="SUPFAM" id="SSF56219">
    <property type="entry name" value="DNase I-like"/>
    <property type="match status" value="1"/>
</dbReference>
<evidence type="ECO:0000256" key="3">
    <source>
        <dbReference type="ARBA" id="ARBA00007092"/>
    </source>
</evidence>
<evidence type="ECO:0000256" key="7">
    <source>
        <dbReference type="ARBA" id="ARBA00022801"/>
    </source>
</evidence>
<evidence type="ECO:0000256" key="6">
    <source>
        <dbReference type="ARBA" id="ARBA00022763"/>
    </source>
</evidence>
<evidence type="ECO:0000256" key="9">
    <source>
        <dbReference type="ARBA" id="ARBA00023204"/>
    </source>
</evidence>
<keyword evidence="5" id="KW-0479">Metal-binding</keyword>
<dbReference type="EMBL" id="CATNWA010020251">
    <property type="protein sequence ID" value="CAI9617453.1"/>
    <property type="molecule type" value="Genomic_DNA"/>
</dbReference>
<comment type="cofactor">
    <cofactor evidence="2">
        <name>Mg(2+)</name>
        <dbReference type="ChEBI" id="CHEBI:18420"/>
    </cofactor>
</comment>